<proteinExistence type="predicted"/>
<protein>
    <recommendedName>
        <fullName evidence="4">Pectate lyase</fullName>
    </recommendedName>
</protein>
<evidence type="ECO:0000313" key="3">
    <source>
        <dbReference type="Proteomes" id="UP001420932"/>
    </source>
</evidence>
<accession>A0AAP0IEZ4</accession>
<name>A0AAP0IEZ4_9MAGN</name>
<comment type="caution">
    <text evidence="2">The sequence shown here is derived from an EMBL/GenBank/DDBJ whole genome shotgun (WGS) entry which is preliminary data.</text>
</comment>
<dbReference type="PANTHER" id="PTHR31683">
    <property type="entry name" value="PECTATE LYASE 18-RELATED"/>
    <property type="match status" value="1"/>
</dbReference>
<evidence type="ECO:0000313" key="2">
    <source>
        <dbReference type="EMBL" id="KAK9113566.1"/>
    </source>
</evidence>
<evidence type="ECO:0000256" key="1">
    <source>
        <dbReference type="ARBA" id="ARBA00022729"/>
    </source>
</evidence>
<evidence type="ECO:0008006" key="4">
    <source>
        <dbReference type="Google" id="ProtNLM"/>
    </source>
</evidence>
<dbReference type="PRINTS" id="PR00807">
    <property type="entry name" value="AMBALLERGEN"/>
</dbReference>
<organism evidence="2 3">
    <name type="scientific">Stephania yunnanensis</name>
    <dbReference type="NCBI Taxonomy" id="152371"/>
    <lineage>
        <taxon>Eukaryota</taxon>
        <taxon>Viridiplantae</taxon>
        <taxon>Streptophyta</taxon>
        <taxon>Embryophyta</taxon>
        <taxon>Tracheophyta</taxon>
        <taxon>Spermatophyta</taxon>
        <taxon>Magnoliopsida</taxon>
        <taxon>Ranunculales</taxon>
        <taxon>Menispermaceae</taxon>
        <taxon>Menispermoideae</taxon>
        <taxon>Cissampelideae</taxon>
        <taxon>Stephania</taxon>
    </lineage>
</organism>
<dbReference type="InterPro" id="IPR045032">
    <property type="entry name" value="PEL"/>
</dbReference>
<dbReference type="GO" id="GO:0030570">
    <property type="term" value="F:pectate lyase activity"/>
    <property type="evidence" value="ECO:0007669"/>
    <property type="project" value="InterPro"/>
</dbReference>
<dbReference type="AlphaFoldDB" id="A0AAP0IEZ4"/>
<dbReference type="Proteomes" id="UP001420932">
    <property type="component" value="Unassembled WGS sequence"/>
</dbReference>
<keyword evidence="1" id="KW-0732">Signal</keyword>
<keyword evidence="3" id="KW-1185">Reference proteome</keyword>
<gene>
    <name evidence="2" type="ORF">Syun_020363</name>
</gene>
<dbReference type="SUPFAM" id="SSF51126">
    <property type="entry name" value="Pectin lyase-like"/>
    <property type="match status" value="2"/>
</dbReference>
<sequence length="224" mass="24903">MTGNPIDDCWRCDPNWESNRKKLADCAVGFGGGAIGGRDGNIYVVTDSSDDDAVNPKPGTLRYGVIQDETLWIIFKRDMVIKLKEELMMNSKKTIDGRVNNDYTHWEMYAIGGSGAPTINSKGNRFLAPDRKASKHVVKRENTDEEEWKHWNWRSRGDLMLNGAYFEQSGSQLSSKYAKANSIDARPSFLVGSMTAGAGALKCKKGSPCLPININVILLDLMKH</sequence>
<dbReference type="InterPro" id="IPR012334">
    <property type="entry name" value="Pectin_lyas_fold"/>
</dbReference>
<dbReference type="InterPro" id="IPR011050">
    <property type="entry name" value="Pectin_lyase_fold/virulence"/>
</dbReference>
<dbReference type="InterPro" id="IPR018082">
    <property type="entry name" value="AmbAllergen"/>
</dbReference>
<dbReference type="PANTHER" id="PTHR31683:SF187">
    <property type="entry name" value="PECTATE LYASE 18-RELATED"/>
    <property type="match status" value="1"/>
</dbReference>
<dbReference type="EMBL" id="JBBNAF010000009">
    <property type="protein sequence ID" value="KAK9113566.1"/>
    <property type="molecule type" value="Genomic_DNA"/>
</dbReference>
<dbReference type="Gene3D" id="2.160.20.10">
    <property type="entry name" value="Single-stranded right-handed beta-helix, Pectin lyase-like"/>
    <property type="match status" value="2"/>
</dbReference>
<reference evidence="2 3" key="1">
    <citation type="submission" date="2024-01" db="EMBL/GenBank/DDBJ databases">
        <title>Genome assemblies of Stephania.</title>
        <authorList>
            <person name="Yang L."/>
        </authorList>
    </citation>
    <scope>NUCLEOTIDE SEQUENCE [LARGE SCALE GENOMIC DNA]</scope>
    <source>
        <strain evidence="2">YNDBR</strain>
        <tissue evidence="2">Leaf</tissue>
    </source>
</reference>